<dbReference type="PIRSF" id="PIRSF001369">
    <property type="entry name" value="Citrate_synth"/>
    <property type="match status" value="1"/>
</dbReference>
<dbReference type="CDD" id="cd06114">
    <property type="entry name" value="EcCS_like"/>
    <property type="match status" value="1"/>
</dbReference>
<dbReference type="GO" id="GO:0036440">
    <property type="term" value="F:citrate synthase activity"/>
    <property type="evidence" value="ECO:0007669"/>
    <property type="project" value="UniProtKB-EC"/>
</dbReference>
<dbReference type="NCBIfam" id="NF004126">
    <property type="entry name" value="PRK05614.1"/>
    <property type="match status" value="1"/>
</dbReference>
<comment type="catalytic activity">
    <reaction evidence="5 8">
        <text>oxaloacetate + acetyl-CoA + H2O = citrate + CoA + H(+)</text>
        <dbReference type="Rhea" id="RHEA:16845"/>
        <dbReference type="ChEBI" id="CHEBI:15377"/>
        <dbReference type="ChEBI" id="CHEBI:15378"/>
        <dbReference type="ChEBI" id="CHEBI:16452"/>
        <dbReference type="ChEBI" id="CHEBI:16947"/>
        <dbReference type="ChEBI" id="CHEBI:57287"/>
        <dbReference type="ChEBI" id="CHEBI:57288"/>
        <dbReference type="EC" id="2.3.3.16"/>
    </reaction>
</comment>
<evidence type="ECO:0000256" key="6">
    <source>
        <dbReference type="NCBIfam" id="TIGR01798"/>
    </source>
</evidence>
<comment type="similarity">
    <text evidence="2 7 9">Belongs to the citrate synthase family.</text>
</comment>
<comment type="pathway">
    <text evidence="1 8">Carbohydrate metabolism; tricarboxylic acid cycle; isocitrate from oxaloacetate: step 1/2.</text>
</comment>
<dbReference type="PRINTS" id="PR00143">
    <property type="entry name" value="CITRTSNTHASE"/>
</dbReference>
<dbReference type="Proteomes" id="UP000602653">
    <property type="component" value="Chromosome"/>
</dbReference>
<keyword evidence="11" id="KW-1185">Reference proteome</keyword>
<evidence type="ECO:0000313" key="10">
    <source>
        <dbReference type="EMBL" id="QRV01875.1"/>
    </source>
</evidence>
<dbReference type="InterPro" id="IPR016142">
    <property type="entry name" value="Citrate_synth-like_lrg_a-sub"/>
</dbReference>
<evidence type="ECO:0000256" key="2">
    <source>
        <dbReference type="ARBA" id="ARBA00010566"/>
    </source>
</evidence>
<evidence type="ECO:0000256" key="7">
    <source>
        <dbReference type="PIRNR" id="PIRNR001369"/>
    </source>
</evidence>
<sequence>MPNNAHLNVDGQELELERVRAVSGNDGFKINSLLSTTGTVTLDPGFTNTASCASEITYIDGDAGILRYRGYPIEQLAAHCSFLEVAYLLIYGQLPDVESLSKFTRGIKRHTLLHEDFRSFFTAFPSSGHPMSILQAGVAGLGTYYQDTLDPQDKEQRNLASVLLLAKLPTMIAYISKRSTGLPLLYPDSSKSYTEDFIRMTFALPYQNHDVDPTIVNALDKLFILHADHEQNCSTSTVRLVGSAHANIYASIAAGVGALSGPLHGGANEAVLSMLDHLRESGTPIKDFVTQVKDKKNNVKLMGFGHRVYKNYDPRATIVKELADDILGALYGDEELFDMARELEQIALEDDYFVERNLYPNVDFYTGLIYKAMGFPTKMFTPLFALGRLPGWIAQYHELVDDPTQRIGRPRQVYIGAQARDWVPMAERSESYSGFHEPIDYRV</sequence>
<keyword evidence="10" id="KW-0012">Acyltransferase</keyword>
<evidence type="ECO:0000313" key="11">
    <source>
        <dbReference type="Proteomes" id="UP000602653"/>
    </source>
</evidence>
<dbReference type="SUPFAM" id="SSF48256">
    <property type="entry name" value="Citrate synthase"/>
    <property type="match status" value="1"/>
</dbReference>
<name>A0ABX7IGJ5_9ACTO</name>
<evidence type="ECO:0000256" key="8">
    <source>
        <dbReference type="RuleBase" id="RU003370"/>
    </source>
</evidence>
<dbReference type="InterPro" id="IPR010953">
    <property type="entry name" value="Citrate_synthase_typ-I"/>
</dbReference>
<dbReference type="InterPro" id="IPR016143">
    <property type="entry name" value="Citrate_synth-like_sm_a-sub"/>
</dbReference>
<dbReference type="InterPro" id="IPR024176">
    <property type="entry name" value="Citrate_synthase_bac-typ"/>
</dbReference>
<dbReference type="InterPro" id="IPR002020">
    <property type="entry name" value="Citrate_synthase"/>
</dbReference>
<dbReference type="Gene3D" id="2.20.28.60">
    <property type="match status" value="1"/>
</dbReference>
<organism evidence="10 11">
    <name type="scientific">Arcanobacterium phocisimile</name>
    <dbReference type="NCBI Taxonomy" id="1302235"/>
    <lineage>
        <taxon>Bacteria</taxon>
        <taxon>Bacillati</taxon>
        <taxon>Actinomycetota</taxon>
        <taxon>Actinomycetes</taxon>
        <taxon>Actinomycetales</taxon>
        <taxon>Actinomycetaceae</taxon>
        <taxon>Arcanobacterium</taxon>
    </lineage>
</organism>
<accession>A0ABX7IGJ5</accession>
<evidence type="ECO:0000256" key="5">
    <source>
        <dbReference type="ARBA" id="ARBA00049288"/>
    </source>
</evidence>
<protein>
    <recommendedName>
        <fullName evidence="6 7">Citrate synthase</fullName>
    </recommendedName>
</protein>
<gene>
    <name evidence="10" type="ORF">JTE88_07270</name>
</gene>
<dbReference type="PANTHER" id="PTHR42871">
    <property type="entry name" value="CITRATE SYNTHASE"/>
    <property type="match status" value="1"/>
</dbReference>
<dbReference type="Pfam" id="PF00285">
    <property type="entry name" value="Citrate_synt"/>
    <property type="match status" value="1"/>
</dbReference>
<evidence type="ECO:0000256" key="4">
    <source>
        <dbReference type="ARBA" id="ARBA00022679"/>
    </source>
</evidence>
<keyword evidence="3 8" id="KW-0816">Tricarboxylic acid cycle</keyword>
<dbReference type="PANTHER" id="PTHR42871:SF1">
    <property type="entry name" value="CITRATE SYNTHASE"/>
    <property type="match status" value="1"/>
</dbReference>
<reference evidence="10 11" key="1">
    <citation type="submission" date="2021-02" db="EMBL/GenBank/DDBJ databases">
        <title>Complete Genome Sequence of Arcanobacterium phocisimile strain DSM 26142T from a harbour seal.</title>
        <authorList>
            <person name="Borowiak M."/>
            <person name="Alssahen M."/>
            <person name="Malorny B."/>
            <person name="Laemmler C."/>
            <person name="Siebert U."/>
            <person name="Ploetz M."/>
            <person name="Abdulmawjood A."/>
        </authorList>
    </citation>
    <scope>NUCLEOTIDE SEQUENCE [LARGE SCALE GENOMIC DNA]</scope>
    <source>
        <strain evidence="10 11">DSM 26142</strain>
    </source>
</reference>
<dbReference type="RefSeq" id="WP_204423955.1">
    <property type="nucleotide sequence ID" value="NZ_CP070228.1"/>
</dbReference>
<evidence type="ECO:0000256" key="3">
    <source>
        <dbReference type="ARBA" id="ARBA00022532"/>
    </source>
</evidence>
<proteinExistence type="inferred from homology"/>
<dbReference type="PROSITE" id="PS00480">
    <property type="entry name" value="CITRATE_SYNTHASE"/>
    <property type="match status" value="1"/>
</dbReference>
<dbReference type="Gene3D" id="1.10.230.10">
    <property type="entry name" value="Cytochrome P450-Terp, domain 2"/>
    <property type="match status" value="1"/>
</dbReference>
<dbReference type="EMBL" id="CP070228">
    <property type="protein sequence ID" value="QRV01875.1"/>
    <property type="molecule type" value="Genomic_DNA"/>
</dbReference>
<dbReference type="InterPro" id="IPR036969">
    <property type="entry name" value="Citrate_synthase_sf"/>
</dbReference>
<evidence type="ECO:0000256" key="9">
    <source>
        <dbReference type="RuleBase" id="RU003406"/>
    </source>
</evidence>
<evidence type="ECO:0000256" key="1">
    <source>
        <dbReference type="ARBA" id="ARBA00004751"/>
    </source>
</evidence>
<dbReference type="Gene3D" id="1.10.580.10">
    <property type="entry name" value="Citrate Synthase, domain 1"/>
    <property type="match status" value="1"/>
</dbReference>
<dbReference type="NCBIfam" id="TIGR01798">
    <property type="entry name" value="cit_synth_I"/>
    <property type="match status" value="1"/>
</dbReference>
<keyword evidence="4 7" id="KW-0808">Transferase</keyword>
<dbReference type="InterPro" id="IPR019810">
    <property type="entry name" value="Citrate_synthase_AS"/>
</dbReference>